<keyword evidence="2" id="KW-1185">Reference proteome</keyword>
<evidence type="ECO:0000313" key="1">
    <source>
        <dbReference type="EMBL" id="TVT51513.1"/>
    </source>
</evidence>
<reference evidence="1 2" key="2">
    <citation type="submission" date="2019-08" db="EMBL/GenBank/DDBJ databases">
        <title>Amycolatopsis acidicola sp. nov., isolated from peat swamp forest soil.</title>
        <authorList>
            <person name="Srisuk N."/>
        </authorList>
    </citation>
    <scope>NUCLEOTIDE SEQUENCE [LARGE SCALE GENOMIC DNA]</scope>
    <source>
        <strain evidence="1 2">TBRC 6029</strain>
    </source>
</reference>
<dbReference type="OrthoDB" id="3628597at2"/>
<dbReference type="Proteomes" id="UP000320011">
    <property type="component" value="Unassembled WGS sequence"/>
</dbReference>
<comment type="caution">
    <text evidence="1">The sequence shown here is derived from an EMBL/GenBank/DDBJ whole genome shotgun (WGS) entry which is preliminary data.</text>
</comment>
<dbReference type="AlphaFoldDB" id="A0A558CRY3"/>
<proteinExistence type="predicted"/>
<accession>A0A558CRY3</accession>
<organism evidence="1 2">
    <name type="scientific">Amycolatopsis rhizosphaerae</name>
    <dbReference type="NCBI Taxonomy" id="2053003"/>
    <lineage>
        <taxon>Bacteria</taxon>
        <taxon>Bacillati</taxon>
        <taxon>Actinomycetota</taxon>
        <taxon>Actinomycetes</taxon>
        <taxon>Pseudonocardiales</taxon>
        <taxon>Pseudonocardiaceae</taxon>
        <taxon>Amycolatopsis</taxon>
    </lineage>
</organism>
<reference evidence="1 2" key="1">
    <citation type="submission" date="2019-07" db="EMBL/GenBank/DDBJ databases">
        <authorList>
            <person name="Duangmal K."/>
            <person name="Teo W.F.A."/>
        </authorList>
    </citation>
    <scope>NUCLEOTIDE SEQUENCE [LARGE SCALE GENOMIC DNA]</scope>
    <source>
        <strain evidence="1 2">TBRC 6029</strain>
    </source>
</reference>
<name>A0A558CRY3_9PSEU</name>
<sequence length="140" mass="15079">MRAEASIGREQAPGTPRVRRCEVCGADVPPEREMTVLVPDSSVVDPVDSSRDGQRMVTVCSAAEVPGLIAAGRAAWRDEQLWLGRLAKASSEPGAAGMDLRQVARRAFLGDEQLRLALEWNRAQEVPMTALPGGQPLPVH</sequence>
<gene>
    <name evidence="1" type="ORF">FNH05_14670</name>
</gene>
<dbReference type="EMBL" id="VJWX01000123">
    <property type="protein sequence ID" value="TVT51513.1"/>
    <property type="molecule type" value="Genomic_DNA"/>
</dbReference>
<evidence type="ECO:0000313" key="2">
    <source>
        <dbReference type="Proteomes" id="UP000320011"/>
    </source>
</evidence>
<protein>
    <submittedName>
        <fullName evidence="1">Uncharacterized protein</fullName>
    </submittedName>
</protein>
<dbReference type="RefSeq" id="WP_144588468.1">
    <property type="nucleotide sequence ID" value="NZ_VJWX01000123.1"/>
</dbReference>